<keyword evidence="2" id="KW-1185">Reference proteome</keyword>
<dbReference type="AlphaFoldDB" id="A0A7Z2W089"/>
<evidence type="ECO:0000313" key="1">
    <source>
        <dbReference type="EMBL" id="QJE02738.1"/>
    </source>
</evidence>
<sequence>MIVRSSPRLTIAGLGQIPAARLEPLALCDEIAMLADRLLAERPTGAAGTLIRALHGRSPAGRACTRCTTGRVPGRCCGKNHEIL</sequence>
<gene>
    <name evidence="1" type="ORF">HH212_24290</name>
</gene>
<evidence type="ECO:0000313" key="2">
    <source>
        <dbReference type="Proteomes" id="UP000502415"/>
    </source>
</evidence>
<reference evidence="1 2" key="1">
    <citation type="submission" date="2020-04" db="EMBL/GenBank/DDBJ databases">
        <title>Genome sequencing of novel species.</title>
        <authorList>
            <person name="Heo J."/>
            <person name="Kim S.-J."/>
            <person name="Kim J.-S."/>
            <person name="Hong S.-B."/>
            <person name="Kwon S.-W."/>
        </authorList>
    </citation>
    <scope>NUCLEOTIDE SEQUENCE [LARGE SCALE GENOMIC DNA]</scope>
    <source>
        <strain evidence="1 2">GN2-R2</strain>
    </source>
</reference>
<name>A0A7Z2W089_9BURK</name>
<dbReference type="RefSeq" id="WP_170204820.1">
    <property type="nucleotide sequence ID" value="NZ_CP051685.1"/>
</dbReference>
<dbReference type="KEGG" id="mfy:HH212_24290"/>
<proteinExistence type="predicted"/>
<dbReference type="EMBL" id="CP051685">
    <property type="protein sequence ID" value="QJE02738.1"/>
    <property type="molecule type" value="Genomic_DNA"/>
</dbReference>
<dbReference type="Proteomes" id="UP000502415">
    <property type="component" value="Chromosome"/>
</dbReference>
<protein>
    <submittedName>
        <fullName evidence="1">Uncharacterized protein</fullName>
    </submittedName>
</protein>
<organism evidence="1 2">
    <name type="scientific">Massilia forsythiae</name>
    <dbReference type="NCBI Taxonomy" id="2728020"/>
    <lineage>
        <taxon>Bacteria</taxon>
        <taxon>Pseudomonadati</taxon>
        <taxon>Pseudomonadota</taxon>
        <taxon>Betaproteobacteria</taxon>
        <taxon>Burkholderiales</taxon>
        <taxon>Oxalobacteraceae</taxon>
        <taxon>Telluria group</taxon>
        <taxon>Massilia</taxon>
    </lineage>
</organism>
<accession>A0A7Z2W089</accession>